<evidence type="ECO:0000256" key="4">
    <source>
        <dbReference type="ARBA" id="ARBA00022692"/>
    </source>
</evidence>
<keyword evidence="6 7" id="KW-0472">Membrane</keyword>
<reference evidence="9" key="1">
    <citation type="submission" date="2019-03" db="EMBL/GenBank/DDBJ databases">
        <title>Single cell metagenomics reveals metabolic interactions within the superorganism composed of flagellate Streblomastix strix and complex community of Bacteroidetes bacteria on its surface.</title>
        <authorList>
            <person name="Treitli S.C."/>
            <person name="Kolisko M."/>
            <person name="Husnik F."/>
            <person name="Keeling P."/>
            <person name="Hampl V."/>
        </authorList>
    </citation>
    <scope>NUCLEOTIDE SEQUENCE</scope>
    <source>
        <strain evidence="9">STM</strain>
    </source>
</reference>
<dbReference type="InterPro" id="IPR001173">
    <property type="entry name" value="Glyco_trans_2-like"/>
</dbReference>
<dbReference type="GO" id="GO:0005886">
    <property type="term" value="C:plasma membrane"/>
    <property type="evidence" value="ECO:0007669"/>
    <property type="project" value="TreeGrafter"/>
</dbReference>
<dbReference type="EC" id="2.4.-.-" evidence="9"/>
<dbReference type="PANTHER" id="PTHR48090">
    <property type="entry name" value="UNDECAPRENYL-PHOSPHATE 4-DEOXY-4-FORMAMIDO-L-ARABINOSE TRANSFERASE-RELATED"/>
    <property type="match status" value="1"/>
</dbReference>
<evidence type="ECO:0000256" key="7">
    <source>
        <dbReference type="SAM" id="Phobius"/>
    </source>
</evidence>
<organism evidence="9">
    <name type="scientific">termite gut metagenome</name>
    <dbReference type="NCBI Taxonomy" id="433724"/>
    <lineage>
        <taxon>unclassified sequences</taxon>
        <taxon>metagenomes</taxon>
        <taxon>organismal metagenomes</taxon>
    </lineage>
</organism>
<evidence type="ECO:0000256" key="5">
    <source>
        <dbReference type="ARBA" id="ARBA00022989"/>
    </source>
</evidence>
<dbReference type="AlphaFoldDB" id="A0A5J4RW69"/>
<evidence type="ECO:0000256" key="6">
    <source>
        <dbReference type="ARBA" id="ARBA00023136"/>
    </source>
</evidence>
<feature type="transmembrane region" description="Helical" evidence="7">
    <location>
        <begin position="230"/>
        <end position="251"/>
    </location>
</feature>
<dbReference type="GO" id="GO:0016757">
    <property type="term" value="F:glycosyltransferase activity"/>
    <property type="evidence" value="ECO:0007669"/>
    <property type="project" value="UniProtKB-KW"/>
</dbReference>
<evidence type="ECO:0000259" key="8">
    <source>
        <dbReference type="Pfam" id="PF00535"/>
    </source>
</evidence>
<dbReference type="CDD" id="cd04187">
    <property type="entry name" value="DPM1_like_bac"/>
    <property type="match status" value="1"/>
</dbReference>
<comment type="caution">
    <text evidence="9">The sequence shown here is derived from an EMBL/GenBank/DDBJ whole genome shotgun (WGS) entry which is preliminary data.</text>
</comment>
<keyword evidence="4 7" id="KW-0812">Transmembrane</keyword>
<evidence type="ECO:0000256" key="3">
    <source>
        <dbReference type="ARBA" id="ARBA00022679"/>
    </source>
</evidence>
<keyword evidence="3 9" id="KW-0808">Transferase</keyword>
<keyword evidence="5 7" id="KW-1133">Transmembrane helix</keyword>
<name>A0A5J4RW69_9ZZZZ</name>
<accession>A0A5J4RW69</accession>
<dbReference type="InterPro" id="IPR050256">
    <property type="entry name" value="Glycosyltransferase_2"/>
</dbReference>
<dbReference type="InterPro" id="IPR029044">
    <property type="entry name" value="Nucleotide-diphossugar_trans"/>
</dbReference>
<dbReference type="PANTHER" id="PTHR48090:SF1">
    <property type="entry name" value="PROPHAGE BACTOPRENOL GLUCOSYL TRANSFERASE HOMOLOG"/>
    <property type="match status" value="1"/>
</dbReference>
<comment type="subcellular location">
    <subcellularLocation>
        <location evidence="1">Membrane</location>
        <topology evidence="1">Multi-pass membrane protein</topology>
    </subcellularLocation>
</comment>
<dbReference type="EMBL" id="SNRY01000635">
    <property type="protein sequence ID" value="KAA6338207.1"/>
    <property type="molecule type" value="Genomic_DNA"/>
</dbReference>
<evidence type="ECO:0000256" key="1">
    <source>
        <dbReference type="ARBA" id="ARBA00004141"/>
    </source>
</evidence>
<protein>
    <submittedName>
        <fullName evidence="9">Putative glycosyltransferase</fullName>
        <ecNumber evidence="9">2.4.-.-</ecNumber>
    </submittedName>
</protein>
<feature type="domain" description="Glycosyltransferase 2-like" evidence="8">
    <location>
        <begin position="5"/>
        <end position="126"/>
    </location>
</feature>
<dbReference type="Pfam" id="PF00535">
    <property type="entry name" value="Glycos_transf_2"/>
    <property type="match status" value="1"/>
</dbReference>
<gene>
    <name evidence="9" type="ORF">EZS27_013773</name>
</gene>
<dbReference type="Gene3D" id="3.90.550.10">
    <property type="entry name" value="Spore Coat Polysaccharide Biosynthesis Protein SpsA, Chain A"/>
    <property type="match status" value="1"/>
</dbReference>
<evidence type="ECO:0000256" key="2">
    <source>
        <dbReference type="ARBA" id="ARBA00022676"/>
    </source>
</evidence>
<evidence type="ECO:0000313" key="9">
    <source>
        <dbReference type="EMBL" id="KAA6338207.1"/>
    </source>
</evidence>
<sequence>MKRISILTPCYNEEENIEKIYAQVKEQFINIPNYQYEHIFIDNASTDNTVKLLKNIAALDKNVKIIINAINAGIIRSWYYGLLQAYGDAVVFIEADLQTPVDIITALIKKWEEGYKIVAGVKNQSKENPIMCYIRKLYYSIMEKISEKPHIKNFLGVGLYDQSFIERLRQQIDDPYPYFRGLVTELGVDITTVPYIQNKRKYGKSNASFYILYDYAMHGFVYQSKLPIRLASFIGFFIAFLSLIIAIITLINKLVYWDSYEIGLASVIIGLFFFASIQLMFLGIIGEYISAIFIQVRKRPLVIERERINFDTND</sequence>
<proteinExistence type="predicted"/>
<feature type="transmembrane region" description="Helical" evidence="7">
    <location>
        <begin position="263"/>
        <end position="289"/>
    </location>
</feature>
<dbReference type="SUPFAM" id="SSF53448">
    <property type="entry name" value="Nucleotide-diphospho-sugar transferases"/>
    <property type="match status" value="1"/>
</dbReference>
<keyword evidence="2 9" id="KW-0328">Glycosyltransferase</keyword>